<protein>
    <submittedName>
        <fullName evidence="2">Uncharacterized protein</fullName>
    </submittedName>
</protein>
<name>A0AAJ1MLG2_9SPIO</name>
<gene>
    <name evidence="2" type="ORF">PQJ61_02825</name>
</gene>
<dbReference type="Proteomes" id="UP001221217">
    <property type="component" value="Unassembled WGS sequence"/>
</dbReference>
<evidence type="ECO:0000313" key="3">
    <source>
        <dbReference type="Proteomes" id="UP001221217"/>
    </source>
</evidence>
<comment type="caution">
    <text evidence="2">The sequence shown here is derived from an EMBL/GenBank/DDBJ whole genome shotgun (WGS) entry which is preliminary data.</text>
</comment>
<reference evidence="2 3" key="1">
    <citation type="submission" date="2022-12" db="EMBL/GenBank/DDBJ databases">
        <title>Metagenome assembled genome from gulf of manar.</title>
        <authorList>
            <person name="Kohli P."/>
            <person name="Pk S."/>
            <person name="Venkata Ramana C."/>
            <person name="Sasikala C."/>
        </authorList>
    </citation>
    <scope>NUCLEOTIDE SEQUENCE [LARGE SCALE GENOMIC DNA]</scope>
    <source>
        <strain evidence="2">JB008</strain>
    </source>
</reference>
<dbReference type="EMBL" id="JAQQAL010000008">
    <property type="protein sequence ID" value="MDC7225680.1"/>
    <property type="molecule type" value="Genomic_DNA"/>
</dbReference>
<organism evidence="2 3">
    <name type="scientific">Candidatus Thalassospirochaeta sargassi</name>
    <dbReference type="NCBI Taxonomy" id="3119039"/>
    <lineage>
        <taxon>Bacteria</taxon>
        <taxon>Pseudomonadati</taxon>
        <taxon>Spirochaetota</taxon>
        <taxon>Spirochaetia</taxon>
        <taxon>Spirochaetales</taxon>
        <taxon>Spirochaetaceae</taxon>
        <taxon>Candidatus Thalassospirochaeta</taxon>
    </lineage>
</organism>
<sequence>MKKYLLVFFLIIVAVIPAAAAETGGSFTIGNNNLPEEEMDSADFKGMDFLWGMSAFWEKEANDISGIRVGFYRDTVLNNLAYTNLYYNDDLFNIVVGPFLGLLNTAQTMI</sequence>
<evidence type="ECO:0000256" key="1">
    <source>
        <dbReference type="SAM" id="SignalP"/>
    </source>
</evidence>
<feature type="non-terminal residue" evidence="2">
    <location>
        <position position="110"/>
    </location>
</feature>
<feature type="signal peptide" evidence="1">
    <location>
        <begin position="1"/>
        <end position="20"/>
    </location>
</feature>
<evidence type="ECO:0000313" key="2">
    <source>
        <dbReference type="EMBL" id="MDC7225680.1"/>
    </source>
</evidence>
<keyword evidence="1" id="KW-0732">Signal</keyword>
<proteinExistence type="predicted"/>
<feature type="chain" id="PRO_5042463899" evidence="1">
    <location>
        <begin position="21"/>
        <end position="110"/>
    </location>
</feature>
<dbReference type="AlphaFoldDB" id="A0AAJ1MLG2"/>
<accession>A0AAJ1MLG2</accession>